<dbReference type="InterPro" id="IPR020904">
    <property type="entry name" value="Sc_DH/Rdtase_CS"/>
</dbReference>
<evidence type="ECO:0000256" key="1">
    <source>
        <dbReference type="ARBA" id="ARBA00006484"/>
    </source>
</evidence>
<comment type="caution">
    <text evidence="4">The sequence shown here is derived from an EMBL/GenBank/DDBJ whole genome shotgun (WGS) entry which is preliminary data.</text>
</comment>
<name>A0ABP5RYT3_9ACTN</name>
<evidence type="ECO:0000313" key="4">
    <source>
        <dbReference type="EMBL" id="GAA2277238.1"/>
    </source>
</evidence>
<proteinExistence type="inferred from homology"/>
<dbReference type="InterPro" id="IPR036291">
    <property type="entry name" value="NAD(P)-bd_dom_sf"/>
</dbReference>
<dbReference type="PRINTS" id="PR00080">
    <property type="entry name" value="SDRFAMILY"/>
</dbReference>
<dbReference type="SUPFAM" id="SSF51735">
    <property type="entry name" value="NAD(P)-binding Rossmann-fold domains"/>
    <property type="match status" value="1"/>
</dbReference>
<evidence type="ECO:0000256" key="2">
    <source>
        <dbReference type="ARBA" id="ARBA00023002"/>
    </source>
</evidence>
<dbReference type="Gene3D" id="3.40.50.720">
    <property type="entry name" value="NAD(P)-binding Rossmann-like Domain"/>
    <property type="match status" value="1"/>
</dbReference>
<dbReference type="EMBL" id="BAAATR010000057">
    <property type="protein sequence ID" value="GAA2277238.1"/>
    <property type="molecule type" value="Genomic_DNA"/>
</dbReference>
<protein>
    <submittedName>
        <fullName evidence="4">Oxidoreductase</fullName>
    </submittedName>
</protein>
<evidence type="ECO:0000256" key="3">
    <source>
        <dbReference type="RuleBase" id="RU000363"/>
    </source>
</evidence>
<dbReference type="InterPro" id="IPR051911">
    <property type="entry name" value="SDR_oxidoreductase"/>
</dbReference>
<dbReference type="PRINTS" id="PR00081">
    <property type="entry name" value="GDHRDH"/>
</dbReference>
<evidence type="ECO:0000313" key="5">
    <source>
        <dbReference type="Proteomes" id="UP001500305"/>
    </source>
</evidence>
<gene>
    <name evidence="4" type="ORF">GCM10010430_73880</name>
</gene>
<comment type="similarity">
    <text evidence="1 3">Belongs to the short-chain dehydrogenases/reductases (SDR) family.</text>
</comment>
<dbReference type="PANTHER" id="PTHR43976">
    <property type="entry name" value="SHORT CHAIN DEHYDROGENASE"/>
    <property type="match status" value="1"/>
</dbReference>
<dbReference type="InterPro" id="IPR002347">
    <property type="entry name" value="SDR_fam"/>
</dbReference>
<dbReference type="Proteomes" id="UP001500305">
    <property type="component" value="Unassembled WGS sequence"/>
</dbReference>
<reference evidence="5" key="1">
    <citation type="journal article" date="2019" name="Int. J. Syst. Evol. Microbiol.">
        <title>The Global Catalogue of Microorganisms (GCM) 10K type strain sequencing project: providing services to taxonomists for standard genome sequencing and annotation.</title>
        <authorList>
            <consortium name="The Broad Institute Genomics Platform"/>
            <consortium name="The Broad Institute Genome Sequencing Center for Infectious Disease"/>
            <person name="Wu L."/>
            <person name="Ma J."/>
        </authorList>
    </citation>
    <scope>NUCLEOTIDE SEQUENCE [LARGE SCALE GENOMIC DNA]</scope>
    <source>
        <strain evidence="5">JCM 7356</strain>
    </source>
</reference>
<dbReference type="PANTHER" id="PTHR43976:SF16">
    <property type="entry name" value="SHORT-CHAIN DEHYDROGENASE_REDUCTASE FAMILY PROTEIN"/>
    <property type="match status" value="1"/>
</dbReference>
<organism evidence="4 5">
    <name type="scientific">Kitasatospora cystarginea</name>
    <dbReference type="NCBI Taxonomy" id="58350"/>
    <lineage>
        <taxon>Bacteria</taxon>
        <taxon>Bacillati</taxon>
        <taxon>Actinomycetota</taxon>
        <taxon>Actinomycetes</taxon>
        <taxon>Kitasatosporales</taxon>
        <taxon>Streptomycetaceae</taxon>
        <taxon>Kitasatospora</taxon>
    </lineage>
</organism>
<keyword evidence="2" id="KW-0560">Oxidoreductase</keyword>
<dbReference type="RefSeq" id="WP_344640956.1">
    <property type="nucleotide sequence ID" value="NZ_BAAATR010000057.1"/>
</dbReference>
<dbReference type="PROSITE" id="PS00061">
    <property type="entry name" value="ADH_SHORT"/>
    <property type="match status" value="1"/>
</dbReference>
<dbReference type="NCBIfam" id="NF004824">
    <property type="entry name" value="PRK06180.1"/>
    <property type="match status" value="1"/>
</dbReference>
<dbReference type="Pfam" id="PF00106">
    <property type="entry name" value="adh_short"/>
    <property type="match status" value="1"/>
</dbReference>
<dbReference type="CDD" id="cd05374">
    <property type="entry name" value="17beta-HSD-like_SDR_c"/>
    <property type="match status" value="1"/>
</dbReference>
<accession>A0ABP5RYT3</accession>
<sequence length="291" mass="29943">MSSVPPAQPAERTAHGRVWLITGASSGFGQAITEAAVTAGDTVVAAARRPEALDALAAAHPDRVIPVALDVTDPARISAVVAEVLLWYGRIDVLVNNAGRGLIGAVEESTDRELRDLMELHFFGPAALTRAVLPQMRHQGSGAVVQMSSMGGRFSFPGVGAYSATKFALEGLSEALAQEVAPFGIKVLVVEPGAFRTGFAGGGALQQSAAIPAYEETVGPVRSGLPGSDGKQPGDPAKAAAAILTALDAEHTPLRLVLGNDAVDGILGHLDAARAQALAWESIGRGTDFED</sequence>
<keyword evidence="5" id="KW-1185">Reference proteome</keyword>